<name>A0A6A4F8M1_9STRA</name>
<feature type="compositionally biased region" description="Basic residues" evidence="1">
    <location>
        <begin position="178"/>
        <end position="194"/>
    </location>
</feature>
<dbReference type="Proteomes" id="UP000434957">
    <property type="component" value="Unassembled WGS sequence"/>
</dbReference>
<sequence>MEQLEAMLRTEGSKLDGRAAGRTSWSVAEKRPTSPTRRTTDSTKEKMKLPEEWGQSLQPSKAEEPGDDHIFEAFDDGLECKRQQEVPSVDESPLMTEEHDLHEKNSLEVSNNREPEQFPQGDREMIIQDDGGSDVDVEMTTAAEQSRIAVEHATATKLTKQKQIQERVKQKTDVRGRSPIKRQGRTLQVRKKAQ</sequence>
<feature type="compositionally biased region" description="Basic and acidic residues" evidence="1">
    <location>
        <begin position="163"/>
        <end position="176"/>
    </location>
</feature>
<feature type="region of interest" description="Disordered" evidence="1">
    <location>
        <begin position="161"/>
        <end position="194"/>
    </location>
</feature>
<feature type="compositionally biased region" description="Basic and acidic residues" evidence="1">
    <location>
        <begin position="101"/>
        <end position="126"/>
    </location>
</feature>
<feature type="compositionally biased region" description="Basic and acidic residues" evidence="1">
    <location>
        <begin position="28"/>
        <end position="51"/>
    </location>
</feature>
<dbReference type="AlphaFoldDB" id="A0A6A4F8M1"/>
<dbReference type="EMBL" id="QXFT01000480">
    <property type="protein sequence ID" value="KAE9342776.1"/>
    <property type="molecule type" value="Genomic_DNA"/>
</dbReference>
<evidence type="ECO:0000313" key="3">
    <source>
        <dbReference type="Proteomes" id="UP000434957"/>
    </source>
</evidence>
<accession>A0A6A4F8M1</accession>
<evidence type="ECO:0000313" key="2">
    <source>
        <dbReference type="EMBL" id="KAE9342776.1"/>
    </source>
</evidence>
<protein>
    <submittedName>
        <fullName evidence="2">Uncharacterized protein</fullName>
    </submittedName>
</protein>
<feature type="region of interest" description="Disordered" evidence="1">
    <location>
        <begin position="1"/>
        <end position="68"/>
    </location>
</feature>
<gene>
    <name evidence="2" type="ORF">PR003_g9294</name>
</gene>
<evidence type="ECO:0000256" key="1">
    <source>
        <dbReference type="SAM" id="MobiDB-lite"/>
    </source>
</evidence>
<keyword evidence="3" id="KW-1185">Reference proteome</keyword>
<feature type="region of interest" description="Disordered" evidence="1">
    <location>
        <begin position="101"/>
        <end position="128"/>
    </location>
</feature>
<proteinExistence type="predicted"/>
<reference evidence="2 3" key="1">
    <citation type="submission" date="2018-08" db="EMBL/GenBank/DDBJ databases">
        <title>Genomic investigation of the strawberry pathogen Phytophthora fragariae indicates pathogenicity is determined by transcriptional variation in three key races.</title>
        <authorList>
            <person name="Adams T.M."/>
            <person name="Armitage A.D."/>
            <person name="Sobczyk M.K."/>
            <person name="Bates H.J."/>
            <person name="Dunwell J.M."/>
            <person name="Nellist C.F."/>
            <person name="Harrison R.J."/>
        </authorList>
    </citation>
    <scope>NUCLEOTIDE SEQUENCE [LARGE SCALE GENOMIC DNA]</scope>
    <source>
        <strain evidence="2 3">SCRP333</strain>
    </source>
</reference>
<comment type="caution">
    <text evidence="2">The sequence shown here is derived from an EMBL/GenBank/DDBJ whole genome shotgun (WGS) entry which is preliminary data.</text>
</comment>
<organism evidence="2 3">
    <name type="scientific">Phytophthora rubi</name>
    <dbReference type="NCBI Taxonomy" id="129364"/>
    <lineage>
        <taxon>Eukaryota</taxon>
        <taxon>Sar</taxon>
        <taxon>Stramenopiles</taxon>
        <taxon>Oomycota</taxon>
        <taxon>Peronosporomycetes</taxon>
        <taxon>Peronosporales</taxon>
        <taxon>Peronosporaceae</taxon>
        <taxon>Phytophthora</taxon>
    </lineage>
</organism>